<dbReference type="InterPro" id="IPR011778">
    <property type="entry name" value="Hydantoinase/dihydroPyrase"/>
</dbReference>
<dbReference type="GO" id="GO:0046872">
    <property type="term" value="F:metal ion binding"/>
    <property type="evidence" value="ECO:0007669"/>
    <property type="project" value="UniProtKB-KW"/>
</dbReference>
<dbReference type="InterPro" id="IPR050378">
    <property type="entry name" value="Metallo-dep_Hydrolases_sf"/>
</dbReference>
<dbReference type="GO" id="GO:0016812">
    <property type="term" value="F:hydrolase activity, acting on carbon-nitrogen (but not peptide) bonds, in cyclic amides"/>
    <property type="evidence" value="ECO:0007669"/>
    <property type="project" value="TreeGrafter"/>
</dbReference>
<dbReference type="FunFam" id="3.20.20.140:FF:000076">
    <property type="entry name" value="Dihydropyrimidinase like 2"/>
    <property type="match status" value="1"/>
</dbReference>
<dbReference type="RefSeq" id="WP_128913912.1">
    <property type="nucleotide sequence ID" value="NZ_RDSM01000002.1"/>
</dbReference>
<dbReference type="InterPro" id="IPR032466">
    <property type="entry name" value="Metal_Hydrolase"/>
</dbReference>
<dbReference type="SUPFAM" id="SSF51338">
    <property type="entry name" value="Composite domain of metallo-dependent hydrolases"/>
    <property type="match status" value="1"/>
</dbReference>
<dbReference type="Gene3D" id="3.20.20.140">
    <property type="entry name" value="Metal-dependent hydrolases"/>
    <property type="match status" value="1"/>
</dbReference>
<comment type="similarity">
    <text evidence="2">Belongs to the metallo-dependent hydrolases superfamily. Hydantoinase/dihydropyrimidinase family.</text>
</comment>
<accession>A0A4Q0T383</accession>
<dbReference type="AlphaFoldDB" id="A0A4Q0T383"/>
<dbReference type="InterPro" id="IPR011059">
    <property type="entry name" value="Metal-dep_hydrolase_composite"/>
</dbReference>
<reference evidence="7 8" key="1">
    <citation type="submission" date="2018-11" db="EMBL/GenBank/DDBJ databases">
        <authorList>
            <person name="Mardanov A.V."/>
            <person name="Ravin N.V."/>
            <person name="Dedysh S.N."/>
        </authorList>
    </citation>
    <scope>NUCLEOTIDE SEQUENCE [LARGE SCALE GENOMIC DNA]</scope>
    <source>
        <strain evidence="7 8">AF10</strain>
    </source>
</reference>
<comment type="PTM">
    <text evidence="5">Carbamylation allows a single lysine to coordinate two divalent metal cations.</text>
</comment>
<feature type="domain" description="Amidohydrolase-related" evidence="6">
    <location>
        <begin position="49"/>
        <end position="440"/>
    </location>
</feature>
<organism evidence="7 8">
    <name type="scientific">Granulicella sibirica</name>
    <dbReference type="NCBI Taxonomy" id="2479048"/>
    <lineage>
        <taxon>Bacteria</taxon>
        <taxon>Pseudomonadati</taxon>
        <taxon>Acidobacteriota</taxon>
        <taxon>Terriglobia</taxon>
        <taxon>Terriglobales</taxon>
        <taxon>Acidobacteriaceae</taxon>
        <taxon>Granulicella</taxon>
    </lineage>
</organism>
<evidence type="ECO:0000256" key="4">
    <source>
        <dbReference type="ARBA" id="ARBA00022801"/>
    </source>
</evidence>
<feature type="modified residue" description="N6-carboxylysine" evidence="5">
    <location>
        <position position="153"/>
    </location>
</feature>
<evidence type="ECO:0000256" key="1">
    <source>
        <dbReference type="ARBA" id="ARBA00001947"/>
    </source>
</evidence>
<gene>
    <name evidence="7" type="ORF">GRAN_3315</name>
</gene>
<dbReference type="OrthoDB" id="9765462at2"/>
<dbReference type="PANTHER" id="PTHR11647">
    <property type="entry name" value="HYDRANTOINASE/DIHYDROPYRIMIDINASE FAMILY MEMBER"/>
    <property type="match status" value="1"/>
</dbReference>
<name>A0A4Q0T383_9BACT</name>
<sequence length="466" mass="50130">MGVLIQHGTVVHATGAVKADVLLEGESIAAVGLGLEAAGHSVVDATGLLVMPGGIDVHTHLDMPFGGTVSADDYRTGTIAAAVGGTTTVIDFALQAKGHSMREALDIWLAKSRGKACIDYSLHMAITDLGPGDGHSGLKEMEEMVSEGISSFKLFMAYPNVLMIDDGLMFRVMQKAGALNALCCIHAENGSAIDIVVEQMVAEGKTAPHYHALSRSTKAEAEATHRSIALAEMAGATVYIVHLSNEDALRELKHAQERGLRAIAETCTQYLVLSIEEQMPGKSWEEAKYVFTPPLREKKNQEPLWGALEDGSLAVVSTDHCPFRFADQKSLGKDDFRKIPNGGPGVENRLQILWHFGVNSGRITPERFVELSCTAPARIFGMANKGEIAVGKDADVLLWDPAKDYTISAATQCMATDYSMFEGWTVKGNVKHVFSRGELVVEDGTWVGETGRGRFVKRKANAGGYA</sequence>
<evidence type="ECO:0000259" key="6">
    <source>
        <dbReference type="Pfam" id="PF01979"/>
    </source>
</evidence>
<dbReference type="PANTHER" id="PTHR11647:SF1">
    <property type="entry name" value="COLLAPSIN RESPONSE MEDIATOR PROTEIN"/>
    <property type="match status" value="1"/>
</dbReference>
<protein>
    <submittedName>
        <fullName evidence="7">Dihydropyrimidinase</fullName>
    </submittedName>
</protein>
<dbReference type="Proteomes" id="UP000289437">
    <property type="component" value="Unassembled WGS sequence"/>
</dbReference>
<keyword evidence="8" id="KW-1185">Reference proteome</keyword>
<keyword evidence="3" id="KW-0479">Metal-binding</keyword>
<evidence type="ECO:0000256" key="3">
    <source>
        <dbReference type="ARBA" id="ARBA00022723"/>
    </source>
</evidence>
<keyword evidence="4" id="KW-0378">Hydrolase</keyword>
<proteinExistence type="inferred from homology"/>
<reference evidence="8" key="2">
    <citation type="submission" date="2019-02" db="EMBL/GenBank/DDBJ databases">
        <title>Granulicella sibirica sp. nov., a psychrotolerant acidobacterium isolated from an organic soil layer in forested tundra, West Siberia.</title>
        <authorList>
            <person name="Oshkin I.Y."/>
            <person name="Kulichevskaya I.S."/>
            <person name="Rijpstra W.I.C."/>
            <person name="Sinninghe Damste J.S."/>
            <person name="Rakitin A.L."/>
            <person name="Ravin N.V."/>
            <person name="Dedysh S.N."/>
        </authorList>
    </citation>
    <scope>NUCLEOTIDE SEQUENCE [LARGE SCALE GENOMIC DNA]</scope>
    <source>
        <strain evidence="8">AF10</strain>
    </source>
</reference>
<dbReference type="GO" id="GO:0005829">
    <property type="term" value="C:cytosol"/>
    <property type="evidence" value="ECO:0007669"/>
    <property type="project" value="TreeGrafter"/>
</dbReference>
<comment type="cofactor">
    <cofactor evidence="1">
        <name>Zn(2+)</name>
        <dbReference type="ChEBI" id="CHEBI:29105"/>
    </cofactor>
</comment>
<dbReference type="Pfam" id="PF01979">
    <property type="entry name" value="Amidohydro_1"/>
    <property type="match status" value="1"/>
</dbReference>
<dbReference type="InterPro" id="IPR006680">
    <property type="entry name" value="Amidohydro-rel"/>
</dbReference>
<evidence type="ECO:0000256" key="5">
    <source>
        <dbReference type="PIRSR" id="PIRSR611778-50"/>
    </source>
</evidence>
<dbReference type="Gene3D" id="2.30.40.10">
    <property type="entry name" value="Urease, subunit C, domain 1"/>
    <property type="match status" value="1"/>
</dbReference>
<dbReference type="EMBL" id="RDSM01000002">
    <property type="protein sequence ID" value="RXH56458.1"/>
    <property type="molecule type" value="Genomic_DNA"/>
</dbReference>
<dbReference type="NCBIfam" id="TIGR02033">
    <property type="entry name" value="D-hydantoinase"/>
    <property type="match status" value="1"/>
</dbReference>
<comment type="caution">
    <text evidence="7">The sequence shown here is derived from an EMBL/GenBank/DDBJ whole genome shotgun (WGS) entry which is preliminary data.</text>
</comment>
<dbReference type="CDD" id="cd01314">
    <property type="entry name" value="D-HYD"/>
    <property type="match status" value="1"/>
</dbReference>
<evidence type="ECO:0000256" key="2">
    <source>
        <dbReference type="ARBA" id="ARBA00008829"/>
    </source>
</evidence>
<evidence type="ECO:0000313" key="7">
    <source>
        <dbReference type="EMBL" id="RXH56458.1"/>
    </source>
</evidence>
<evidence type="ECO:0000313" key="8">
    <source>
        <dbReference type="Proteomes" id="UP000289437"/>
    </source>
</evidence>
<dbReference type="SUPFAM" id="SSF51556">
    <property type="entry name" value="Metallo-dependent hydrolases"/>
    <property type="match status" value="1"/>
</dbReference>